<sequence>MIVLDQLRRLVCLLSVVVQVVLARDVLEHVTGCRVVAHKLMRQMHAVLSKSLEQTFLHVLRVVYSDNISIKRCVVGLVARPQRGNVSVVKANLGGVTVVVPDEVDKLMPLHIVVGVLPFDRVAVEYQHGDRGGRECELCLFGEKIRTNGDFIDIFCPGSNDNGQDDVYIDDTQDIRWAVIINSTMATFIKNVERYVELHKNLAEAAKTTKDMRKEKTILGKELLEYMMQHQIADHVHDGFEIINKIREVKNKLSVEMIEGMLENFVNENLDAEKIDRIVTAIVESEMSGDTKNALVVKKVKEPKKPRGKKGQDTETEGDYGLE</sequence>
<accession>M1HF75</accession>
<feature type="region of interest" description="Disordered" evidence="1">
    <location>
        <begin position="290"/>
        <end position="323"/>
    </location>
</feature>
<evidence type="ECO:0000256" key="1">
    <source>
        <dbReference type="SAM" id="MobiDB-lite"/>
    </source>
</evidence>
<dbReference type="KEGG" id="vg:41900368"/>
<keyword evidence="3" id="KW-1185">Reference proteome</keyword>
<dbReference type="GeneID" id="41900368"/>
<gene>
    <name evidence="2" type="primary">CVA-1_335R</name>
    <name evidence="2" type="ORF">PBCVCVA1_335R</name>
</gene>
<evidence type="ECO:0000313" key="2">
    <source>
        <dbReference type="EMBL" id="AGE50467.1"/>
    </source>
</evidence>
<protein>
    <submittedName>
        <fullName evidence="2">Uncharacterized protein</fullName>
    </submittedName>
</protein>
<reference evidence="2 3" key="1">
    <citation type="submission" date="2012-10" db="EMBL/GenBank/DDBJ databases">
        <title>Towards defining the chloroviruses: a genomic journey through a genus of large DNA viruses.</title>
        <authorList>
            <person name="Jeanniard A."/>
            <person name="Dunigan D.D."/>
            <person name="Gurnon J.R."/>
            <person name="Agarkova I."/>
            <person name="Kang M."/>
            <person name="Vitek J."/>
            <person name="Duncan G."/>
            <person name="McClung O.W."/>
            <person name="Larsen M."/>
            <person name="Claverie J.-M."/>
            <person name="Van Etten J.L."/>
            <person name="Blanc G."/>
        </authorList>
    </citation>
    <scope>NUCLEOTIDE SEQUENCE [LARGE SCALE GENOMIC DNA]</scope>
</reference>
<feature type="compositionally biased region" description="Basic and acidic residues" evidence="1">
    <location>
        <begin position="299"/>
        <end position="313"/>
    </location>
</feature>
<feature type="compositionally biased region" description="Acidic residues" evidence="1">
    <location>
        <begin position="314"/>
        <end position="323"/>
    </location>
</feature>
<proteinExistence type="predicted"/>
<organism evidence="2 3">
    <name type="scientific">Paramecium bursaria Chlorella virus CVA-1</name>
    <dbReference type="NCBI Taxonomy" id="42683"/>
    <lineage>
        <taxon>Viruses</taxon>
        <taxon>Varidnaviria</taxon>
        <taxon>Bamfordvirae</taxon>
        <taxon>Nucleocytoviricota</taxon>
        <taxon>Megaviricetes</taxon>
        <taxon>Algavirales</taxon>
        <taxon>Phycodnaviridae</taxon>
        <taxon>Chlorovirus</taxon>
        <taxon>Chlorovirus conductrix</taxon>
        <taxon>Paramecium bursaria Chlorella virus A1</taxon>
    </lineage>
</organism>
<dbReference type="RefSeq" id="YP_009701803.1">
    <property type="nucleotide sequence ID" value="NC_044937.1"/>
</dbReference>
<dbReference type="Proteomes" id="UP000243236">
    <property type="component" value="Segment"/>
</dbReference>
<dbReference type="EMBL" id="JX997159">
    <property type="protein sequence ID" value="AGE50467.1"/>
    <property type="molecule type" value="Genomic_DNA"/>
</dbReference>
<evidence type="ECO:0000313" key="3">
    <source>
        <dbReference type="Proteomes" id="UP000243236"/>
    </source>
</evidence>
<name>M1HF75_9PHYC</name>